<gene>
    <name evidence="2" type="ORF">EYC80_004715</name>
</gene>
<evidence type="ECO:0000256" key="1">
    <source>
        <dbReference type="SAM" id="MobiDB-lite"/>
    </source>
</evidence>
<name>A0A5N6KHL1_MONLA</name>
<accession>A0A5N6KHL1</accession>
<protein>
    <submittedName>
        <fullName evidence="2">Uncharacterized protein</fullName>
    </submittedName>
</protein>
<reference evidence="2 3" key="1">
    <citation type="submission" date="2019-06" db="EMBL/GenBank/DDBJ databases">
        <title>Genome Sequence of the Brown Rot Fungal Pathogen Monilinia laxa.</title>
        <authorList>
            <person name="De Miccolis Angelini R.M."/>
            <person name="Landi L."/>
            <person name="Abate D."/>
            <person name="Pollastro S."/>
            <person name="Romanazzi G."/>
            <person name="Faretra F."/>
        </authorList>
    </citation>
    <scope>NUCLEOTIDE SEQUENCE [LARGE SCALE GENOMIC DNA]</scope>
    <source>
        <strain evidence="2 3">Mlax316</strain>
    </source>
</reference>
<feature type="region of interest" description="Disordered" evidence="1">
    <location>
        <begin position="97"/>
        <end position="146"/>
    </location>
</feature>
<feature type="compositionally biased region" description="Polar residues" evidence="1">
    <location>
        <begin position="131"/>
        <end position="146"/>
    </location>
</feature>
<evidence type="ECO:0000313" key="3">
    <source>
        <dbReference type="Proteomes" id="UP000326757"/>
    </source>
</evidence>
<dbReference type="OrthoDB" id="3528935at2759"/>
<organism evidence="2 3">
    <name type="scientific">Monilinia laxa</name>
    <name type="common">Brown rot fungus</name>
    <name type="synonym">Sclerotinia laxa</name>
    <dbReference type="NCBI Taxonomy" id="61186"/>
    <lineage>
        <taxon>Eukaryota</taxon>
        <taxon>Fungi</taxon>
        <taxon>Dikarya</taxon>
        <taxon>Ascomycota</taxon>
        <taxon>Pezizomycotina</taxon>
        <taxon>Leotiomycetes</taxon>
        <taxon>Helotiales</taxon>
        <taxon>Sclerotiniaceae</taxon>
        <taxon>Monilinia</taxon>
    </lineage>
</organism>
<feature type="compositionally biased region" description="Basic and acidic residues" evidence="1">
    <location>
        <begin position="121"/>
        <end position="130"/>
    </location>
</feature>
<dbReference type="EMBL" id="VIGI01000002">
    <property type="protein sequence ID" value="KAB8303273.1"/>
    <property type="molecule type" value="Genomic_DNA"/>
</dbReference>
<feature type="region of interest" description="Disordered" evidence="1">
    <location>
        <begin position="1"/>
        <end position="33"/>
    </location>
</feature>
<comment type="caution">
    <text evidence="2">The sequence shown here is derived from an EMBL/GenBank/DDBJ whole genome shotgun (WGS) entry which is preliminary data.</text>
</comment>
<dbReference type="Proteomes" id="UP000326757">
    <property type="component" value="Unassembled WGS sequence"/>
</dbReference>
<keyword evidence="3" id="KW-1185">Reference proteome</keyword>
<feature type="compositionally biased region" description="Basic and acidic residues" evidence="1">
    <location>
        <begin position="18"/>
        <end position="28"/>
    </location>
</feature>
<sequence length="397" mass="45143">MLEYKCTPKASSSNETICRTETELDKESSPSYNPYPMEAKTYEDLHLSNHQDNNKDICGKAARASTGLIHASRTNITAPRHAHIPNEREPIPGLKNQAAGAMEPAGPRWSCKKTPYNPCRAEPKSLENTRDNTQNNSHGSSVKATHNSSSWLNRLSTQFADAFGASIAAPSQFHFLGERSFEQPTKEHSLQIEALNNTLGDLNREASLTGRKRCNGFDKTRKLLAKILMERTSGLNGSTSRPHARSFENLTPGNQILYKKAADGFIKWALEFYMRNRDSYGPGTTVHDFMIVKLMNEEYGLPEDGETKEHLYGEWEYLWAEDDDGILESETPVAAELIQPSHPPSSKNRLWVWGNIIPTAEDWKWWFGELKKVPGAIWEWKPREEMWPWQRSHWNEA</sequence>
<proteinExistence type="predicted"/>
<dbReference type="AlphaFoldDB" id="A0A5N6KHL1"/>
<evidence type="ECO:0000313" key="2">
    <source>
        <dbReference type="EMBL" id="KAB8303273.1"/>
    </source>
</evidence>